<dbReference type="EMBL" id="VSSQ01022917">
    <property type="protein sequence ID" value="MPM69509.1"/>
    <property type="molecule type" value="Genomic_DNA"/>
</dbReference>
<name>A0A645BVQ9_9ZZZZ</name>
<protein>
    <submittedName>
        <fullName evidence="1">Uncharacterized protein</fullName>
    </submittedName>
</protein>
<dbReference type="AlphaFoldDB" id="A0A645BVQ9"/>
<sequence length="176" mass="20422">MNLKDNNGRYLLRCDTEKLSKEQEKKVQRLKAGFTTDKTINKETGEVKYNLVLYSMEPISDINSVNLEVKSVRLLTSLDNNLEESAFSKAESKLEELEIYNYKQRKLRLYNLIEGKWQSSITLDEKLKAGKEITYVPEGTNGETRKIIEAELVPTCMYVTFELNSNVKEEDKRKIL</sequence>
<gene>
    <name evidence="1" type="ORF">SDC9_116454</name>
</gene>
<organism evidence="1">
    <name type="scientific">bioreactor metagenome</name>
    <dbReference type="NCBI Taxonomy" id="1076179"/>
    <lineage>
        <taxon>unclassified sequences</taxon>
        <taxon>metagenomes</taxon>
        <taxon>ecological metagenomes</taxon>
    </lineage>
</organism>
<proteinExistence type="predicted"/>
<accession>A0A645BVQ9</accession>
<comment type="caution">
    <text evidence="1">The sequence shown here is derived from an EMBL/GenBank/DDBJ whole genome shotgun (WGS) entry which is preliminary data.</text>
</comment>
<evidence type="ECO:0000313" key="1">
    <source>
        <dbReference type="EMBL" id="MPM69509.1"/>
    </source>
</evidence>
<reference evidence="1" key="1">
    <citation type="submission" date="2019-08" db="EMBL/GenBank/DDBJ databases">
        <authorList>
            <person name="Kucharzyk K."/>
            <person name="Murdoch R.W."/>
            <person name="Higgins S."/>
            <person name="Loffler F."/>
        </authorList>
    </citation>
    <scope>NUCLEOTIDE SEQUENCE</scope>
</reference>